<sequence>MIAWTAINLDYISNRSWIQDDHSIINNNRQLNRPIISMKQEGYIKIKKINNHSYLDHHNNNVTNNIQQNKFFNDSEEEMITFEVCRAMSWDVVVELGTSSKTLPRCGQSGSDNRAHSSNSTDVTFLCRSSKSLCNTTRPRGSPGTPYPGDPHLPSGGKLNLVSNGDLDIADVNLADMDPEVIRRELKRLYTQIELYKTKAMRKDNPHISKRRGGRKQRRFSLQPFHKRHHGQTSSSISGNVMPNDTGCCCTECQSSKFTIRLCPHSCSRHLIHSSSSSSTSHKQSPNDNNNNNNNNNGGNSGINRSNYTTILHDEEISKLSEESTNSGIDDQLSINNVVSIQQQSKNQLSSSIHSNDKQINTLSTINKNENKRSKCKSINEKTR</sequence>
<dbReference type="GO" id="GO:0004402">
    <property type="term" value="F:histone acetyltransferase activity"/>
    <property type="evidence" value="ECO:0007669"/>
    <property type="project" value="TreeGrafter"/>
</dbReference>
<dbReference type="PANTHER" id="PTHR20916">
    <property type="entry name" value="CYSTEINE AND GLYCINE-RICH PROTEIN 2 BINDING PROTEIN"/>
    <property type="match status" value="1"/>
</dbReference>
<accession>A0A183K1G3</accession>
<keyword evidence="3" id="KW-1185">Reference proteome</keyword>
<evidence type="ECO:0000313" key="4">
    <source>
        <dbReference type="WBParaSite" id="SCUD_0000882601-mRNA-1"/>
    </source>
</evidence>
<reference evidence="2 3" key="2">
    <citation type="submission" date="2018-11" db="EMBL/GenBank/DDBJ databases">
        <authorList>
            <consortium name="Pathogen Informatics"/>
        </authorList>
    </citation>
    <scope>NUCLEOTIDE SEQUENCE [LARGE SCALE GENOMIC DNA]</scope>
    <source>
        <strain evidence="2">Dakar</strain>
        <strain evidence="3">Dakar, Senegal</strain>
    </source>
</reference>
<evidence type="ECO:0000256" key="1">
    <source>
        <dbReference type="SAM" id="MobiDB-lite"/>
    </source>
</evidence>
<name>A0A183K1G3_9TREM</name>
<reference evidence="4" key="1">
    <citation type="submission" date="2016-06" db="UniProtKB">
        <authorList>
            <consortium name="WormBaseParasite"/>
        </authorList>
    </citation>
    <scope>IDENTIFICATION</scope>
</reference>
<feature type="compositionally biased region" description="Basic residues" evidence="1">
    <location>
        <begin position="208"/>
        <end position="231"/>
    </location>
</feature>
<protein>
    <submittedName>
        <fullName evidence="4">PEHE domain-containing protein</fullName>
    </submittedName>
</protein>
<evidence type="ECO:0000313" key="2">
    <source>
        <dbReference type="EMBL" id="VDP32703.1"/>
    </source>
</evidence>
<gene>
    <name evidence="2" type="ORF">SCUD_LOCUS8826</name>
</gene>
<dbReference type="PANTHER" id="PTHR20916:SF26">
    <property type="entry name" value="CYSTEINE-RICH PROTEIN 2-BINDING PROTEIN"/>
    <property type="match status" value="1"/>
</dbReference>
<evidence type="ECO:0000313" key="3">
    <source>
        <dbReference type="Proteomes" id="UP000279833"/>
    </source>
</evidence>
<dbReference type="AlphaFoldDB" id="A0A183K1G3"/>
<dbReference type="WBParaSite" id="SCUD_0000882601-mRNA-1">
    <property type="protein sequence ID" value="SCUD_0000882601-mRNA-1"/>
    <property type="gene ID" value="SCUD_0000882601"/>
</dbReference>
<dbReference type="Proteomes" id="UP000279833">
    <property type="component" value="Unassembled WGS sequence"/>
</dbReference>
<organism evidence="4">
    <name type="scientific">Schistosoma curassoni</name>
    <dbReference type="NCBI Taxonomy" id="6186"/>
    <lineage>
        <taxon>Eukaryota</taxon>
        <taxon>Metazoa</taxon>
        <taxon>Spiralia</taxon>
        <taxon>Lophotrochozoa</taxon>
        <taxon>Platyhelminthes</taxon>
        <taxon>Trematoda</taxon>
        <taxon>Digenea</taxon>
        <taxon>Strigeidida</taxon>
        <taxon>Schistosomatoidea</taxon>
        <taxon>Schistosomatidae</taxon>
        <taxon>Schistosoma</taxon>
    </lineage>
</organism>
<feature type="region of interest" description="Disordered" evidence="1">
    <location>
        <begin position="271"/>
        <end position="306"/>
    </location>
</feature>
<feature type="region of interest" description="Disordered" evidence="1">
    <location>
        <begin position="204"/>
        <end position="238"/>
    </location>
</feature>
<dbReference type="STRING" id="6186.A0A183K1G3"/>
<proteinExistence type="predicted"/>
<feature type="compositionally biased region" description="Low complexity" evidence="1">
    <location>
        <begin position="273"/>
        <end position="306"/>
    </location>
</feature>
<dbReference type="EMBL" id="UZAK01032925">
    <property type="protein sequence ID" value="VDP32703.1"/>
    <property type="molecule type" value="Genomic_DNA"/>
</dbReference>